<keyword evidence="2" id="KW-1185">Reference proteome</keyword>
<evidence type="ECO:0000313" key="2">
    <source>
        <dbReference type="Proteomes" id="UP001631969"/>
    </source>
</evidence>
<sequence>MAEKKMEADHRLKGLLLLYGPKLLKLAVPAAVIALVFWEGKKELAGIDMAVAIHLVNRMHVWQLAALAFLGLAAVLMMSGYDLLFAREQAARGQPLPAGRVLRISWIANTFNNVMGFAGFTGAGLRLVLYKRAGASMQEVARYLVFLSFAMITGLSAMCWLFLAGVLPGAYLFADYGWLRLAVWGMALYLPVYLALLRFPRAFRRWVKPEHFPGMRLGLMAAGASAMEWLSAAGMLVASASAAGVHIPPAHLLGMFAIAAAAGIFSMAPGGFGAMDMVLLLAMSGYGVNPDKAMAALILFRMFYYLLPWTLGLFLAALEWMPKREKLAEAGSELWEKSMSGWQRFWSWPGQNRLLGDMGIWALSALVLLSGSVLLLSAATPEIIGRMRSLHQFITPLTMKLSHQITVVVGFILIMLSRGIHLKLRRAYRLTVFLLGLGAFFSILKGLDFEEAILLSSVAVLLYISRGRFYRSHAAVQGRTLAFWFAVTLLVGACYYLVGDWSRPIPYHWLSPKHGHEILVLRERELIRSGIVGLAASWLFFSVWFWLRPKGPALGGPGEEELERLRLLLERFPGTPLTHLVYLRDKSFFWGAQGEVLFYYARSRSTLVVLGDPVGNPGKFREALREFRDFADAWVLTPIFYQISDRYMPLYHQAGFRFFKLGEEGFADVRTFQLTGKSKADLRTVRNRFEREGCTFDMVEVPLSDGVMEELRVVSDSWLGNRAEKGFSLGWFDEDYIRRSSVAVVRSAEGKVMAFATFMPCYDRGVTASIDLMRFASDAGKGAMDYMFLRLFDWAREAGFQRFNLGMAPLASVGDEPYSLREERVANLVYLHANYLYKFKGLRRFKEKFDPVWETRYLAYPQGAPLVKVMLHAAMLVNRKIRVKK</sequence>
<organism evidence="1 2">
    <name type="scientific">Paenibacillus mesotrionivorans</name>
    <dbReference type="NCBI Taxonomy" id="3160968"/>
    <lineage>
        <taxon>Bacteria</taxon>
        <taxon>Bacillati</taxon>
        <taxon>Bacillota</taxon>
        <taxon>Bacilli</taxon>
        <taxon>Bacillales</taxon>
        <taxon>Paenibacillaceae</taxon>
        <taxon>Paenibacillus</taxon>
    </lineage>
</organism>
<dbReference type="Proteomes" id="UP001631969">
    <property type="component" value="Unassembled WGS sequence"/>
</dbReference>
<accession>A0ACC7NXK2</accession>
<name>A0ACC7NXK2_9BACL</name>
<evidence type="ECO:0000313" key="1">
    <source>
        <dbReference type="EMBL" id="MFM9328094.1"/>
    </source>
</evidence>
<proteinExistence type="predicted"/>
<gene>
    <name evidence="1" type="primary">mprF</name>
    <name evidence="1" type="ORF">ACI1P1_07345</name>
</gene>
<comment type="caution">
    <text evidence="1">The sequence shown here is derived from an EMBL/GenBank/DDBJ whole genome shotgun (WGS) entry which is preliminary data.</text>
</comment>
<reference evidence="1" key="1">
    <citation type="submission" date="2024-12" db="EMBL/GenBank/DDBJ databases">
        <authorList>
            <person name="Wu N."/>
        </authorList>
    </citation>
    <scope>NUCLEOTIDE SEQUENCE</scope>
    <source>
        <strain evidence="1">P15</strain>
    </source>
</reference>
<dbReference type="EMBL" id="JBJURJ010000004">
    <property type="protein sequence ID" value="MFM9328094.1"/>
    <property type="molecule type" value="Genomic_DNA"/>
</dbReference>
<protein>
    <submittedName>
        <fullName evidence="1">Bifunctional lysylphosphatidylglycerol flippase/synthetase MprF</fullName>
    </submittedName>
</protein>